<sequence length="161" mass="18846">LSYRIQVQRNGHLTLSCAHPNCFEGNYADCDERAERRACKGNNTWVGGFERTVDGKLYLQCCKFELLPIYGERLLEFVKVRRGQFFEGKTKTVSKHDNYVIYFDVITNIRRVGNLSPRDVRNEHYELSVTRYTCGREPEFKPAWIKPNPWPFFDTKEGAVI</sequence>
<keyword evidence="1" id="KW-0217">Developmental protein</keyword>
<feature type="non-terminal residue" evidence="2">
    <location>
        <position position="1"/>
    </location>
</feature>
<dbReference type="PANTHER" id="PTHR46706">
    <property type="entry name" value="PROTEIN QUA-1-RELATED"/>
    <property type="match status" value="1"/>
</dbReference>
<protein>
    <recommendedName>
        <fullName evidence="4">WxxW domain-containing protein</fullName>
    </recommendedName>
</protein>
<evidence type="ECO:0000256" key="1">
    <source>
        <dbReference type="ARBA" id="ARBA00022473"/>
    </source>
</evidence>
<reference evidence="2" key="1">
    <citation type="submission" date="2023-10" db="EMBL/GenBank/DDBJ databases">
        <title>Genome assembly of Pristionchus species.</title>
        <authorList>
            <person name="Yoshida K."/>
            <person name="Sommer R.J."/>
        </authorList>
    </citation>
    <scope>NUCLEOTIDE SEQUENCE</scope>
    <source>
        <strain evidence="2">RS0144</strain>
    </source>
</reference>
<comment type="caution">
    <text evidence="2">The sequence shown here is derived from an EMBL/GenBank/DDBJ whole genome shotgun (WGS) entry which is preliminary data.</text>
</comment>
<evidence type="ECO:0008006" key="4">
    <source>
        <dbReference type="Google" id="ProtNLM"/>
    </source>
</evidence>
<gene>
    <name evidence="2" type="ORF">PENTCL1PPCAC_14704</name>
</gene>
<dbReference type="AlphaFoldDB" id="A0AAV5TFW9"/>
<evidence type="ECO:0000313" key="3">
    <source>
        <dbReference type="Proteomes" id="UP001432027"/>
    </source>
</evidence>
<dbReference type="Proteomes" id="UP001432027">
    <property type="component" value="Unassembled WGS sequence"/>
</dbReference>
<dbReference type="InterPro" id="IPR052140">
    <property type="entry name" value="Dev_Signal_Hedgehog-like"/>
</dbReference>
<evidence type="ECO:0000313" key="2">
    <source>
        <dbReference type="EMBL" id="GMS92529.1"/>
    </source>
</evidence>
<proteinExistence type="predicted"/>
<accession>A0AAV5TFW9</accession>
<name>A0AAV5TFW9_9BILA</name>
<dbReference type="PANTHER" id="PTHR46706:SF12">
    <property type="entry name" value="PROTEIN QUA-1-RELATED"/>
    <property type="match status" value="1"/>
</dbReference>
<keyword evidence="3" id="KW-1185">Reference proteome</keyword>
<organism evidence="2 3">
    <name type="scientific">Pristionchus entomophagus</name>
    <dbReference type="NCBI Taxonomy" id="358040"/>
    <lineage>
        <taxon>Eukaryota</taxon>
        <taxon>Metazoa</taxon>
        <taxon>Ecdysozoa</taxon>
        <taxon>Nematoda</taxon>
        <taxon>Chromadorea</taxon>
        <taxon>Rhabditida</taxon>
        <taxon>Rhabditina</taxon>
        <taxon>Diplogasteromorpha</taxon>
        <taxon>Diplogasteroidea</taxon>
        <taxon>Neodiplogasteridae</taxon>
        <taxon>Pristionchus</taxon>
    </lineage>
</organism>
<dbReference type="EMBL" id="BTSX01000004">
    <property type="protein sequence ID" value="GMS92529.1"/>
    <property type="molecule type" value="Genomic_DNA"/>
</dbReference>